<evidence type="ECO:0000256" key="1">
    <source>
        <dbReference type="SAM" id="SignalP"/>
    </source>
</evidence>
<dbReference type="OrthoDB" id="9758448at2"/>
<dbReference type="NCBIfam" id="NF033710">
    <property type="entry name" value="T9SS_OM_PorV"/>
    <property type="match status" value="1"/>
</dbReference>
<sequence>MTRLNAIAAYLSFFVSLLPLMSAAQQIDSNTSIDGRVNVINTAVPFLRISPDARSGAMGDAGVAITPDANSIYWNLSKIPFASQSGALSVTYTPWLTQLVNDVYLADLSGYKQLDETQSIAASLRYFSLGNVQFYDFRGMDQGQFHPREFAIDGGYARKLSDHWGLGIALRYIYSNLASGYNPDNGSTYKAGQAVAGDVSTYYTATVENDNGGSHTWSFGAAITNVGNKISYTNGAAQKNFLPTNLGIGGAYTTQPDEYNKITFTIDLNKLLVPTPPKDSAGLANYYDIGVVEGIFKSFGDAPGGLKEELEEITYSIGVEYWYNDLFAVRGGYFHESKYKGDRQYFTAGLGLKYNSFGLNFSYLVPSGSGIQRNPLSNTLRFSLLFDFGKKQ</sequence>
<evidence type="ECO:0000313" key="4">
    <source>
        <dbReference type="Proteomes" id="UP000199537"/>
    </source>
</evidence>
<dbReference type="Pfam" id="PF19572">
    <property type="entry name" value="PorV"/>
    <property type="match status" value="1"/>
</dbReference>
<dbReference type="STRING" id="1393122.SAMN05660895_0700"/>
<dbReference type="InterPro" id="IPR047799">
    <property type="entry name" value="T9SS_OM_PorV"/>
</dbReference>
<dbReference type="NCBIfam" id="NF033709">
    <property type="entry name" value="PorV_fam"/>
    <property type="match status" value="1"/>
</dbReference>
<evidence type="ECO:0000313" key="3">
    <source>
        <dbReference type="EMBL" id="SFV30109.1"/>
    </source>
</evidence>
<dbReference type="AlphaFoldDB" id="A0A1I7N618"/>
<organism evidence="3 4">
    <name type="scientific">Thermoflavifilum thermophilum</name>
    <dbReference type="NCBI Taxonomy" id="1393122"/>
    <lineage>
        <taxon>Bacteria</taxon>
        <taxon>Pseudomonadati</taxon>
        <taxon>Bacteroidota</taxon>
        <taxon>Chitinophagia</taxon>
        <taxon>Chitinophagales</taxon>
        <taxon>Chitinophagaceae</taxon>
        <taxon>Thermoflavifilum</taxon>
    </lineage>
</organism>
<feature type="signal peptide" evidence="1">
    <location>
        <begin position="1"/>
        <end position="24"/>
    </location>
</feature>
<keyword evidence="4" id="KW-1185">Reference proteome</keyword>
<dbReference type="InterPro" id="IPR045741">
    <property type="entry name" value="PorV"/>
</dbReference>
<proteinExistence type="predicted"/>
<evidence type="ECO:0000259" key="2">
    <source>
        <dbReference type="Pfam" id="PF19572"/>
    </source>
</evidence>
<dbReference type="Gene3D" id="2.40.160.60">
    <property type="entry name" value="Outer membrane protein transport protein (OMPP1/FadL/TodX)"/>
    <property type="match status" value="1"/>
</dbReference>
<dbReference type="EMBL" id="FPCJ01000001">
    <property type="protein sequence ID" value="SFV30109.1"/>
    <property type="molecule type" value="Genomic_DNA"/>
</dbReference>
<reference evidence="4" key="1">
    <citation type="submission" date="2016-10" db="EMBL/GenBank/DDBJ databases">
        <authorList>
            <person name="Varghese N."/>
            <person name="Submissions S."/>
        </authorList>
    </citation>
    <scope>NUCLEOTIDE SEQUENCE [LARGE SCALE GENOMIC DNA]</scope>
    <source>
        <strain evidence="4">DSM 14807</strain>
    </source>
</reference>
<dbReference type="RefSeq" id="WP_092457783.1">
    <property type="nucleotide sequence ID" value="NZ_FPCJ01000001.1"/>
</dbReference>
<feature type="chain" id="PRO_5011613745" description="Type IX secretion system protein PorV domain-containing protein" evidence="1">
    <location>
        <begin position="25"/>
        <end position="392"/>
    </location>
</feature>
<name>A0A1I7N618_9BACT</name>
<dbReference type="Proteomes" id="UP000199537">
    <property type="component" value="Unassembled WGS sequence"/>
</dbReference>
<feature type="domain" description="Type IX secretion system protein PorV" evidence="2">
    <location>
        <begin position="38"/>
        <end position="277"/>
    </location>
</feature>
<gene>
    <name evidence="3" type="ORF">SAMN05660895_0700</name>
</gene>
<accession>A0A1I7N618</accession>
<keyword evidence="1" id="KW-0732">Signal</keyword>
<protein>
    <recommendedName>
        <fullName evidence="2">Type IX secretion system protein PorV domain-containing protein</fullName>
    </recommendedName>
</protein>